<proteinExistence type="predicted"/>
<gene>
    <name evidence="1" type="ORF">UFOPK4065_00727</name>
</gene>
<dbReference type="AlphaFoldDB" id="A0A6J7PQP9"/>
<name>A0A6J7PQP9_9ZZZZ</name>
<protein>
    <submittedName>
        <fullName evidence="1">Unannotated protein</fullName>
    </submittedName>
</protein>
<accession>A0A6J7PQP9</accession>
<evidence type="ECO:0000313" key="1">
    <source>
        <dbReference type="EMBL" id="CAB5007251.1"/>
    </source>
</evidence>
<organism evidence="1">
    <name type="scientific">freshwater metagenome</name>
    <dbReference type="NCBI Taxonomy" id="449393"/>
    <lineage>
        <taxon>unclassified sequences</taxon>
        <taxon>metagenomes</taxon>
        <taxon>ecological metagenomes</taxon>
    </lineage>
</organism>
<reference evidence="1" key="1">
    <citation type="submission" date="2020-05" db="EMBL/GenBank/DDBJ databases">
        <authorList>
            <person name="Chiriac C."/>
            <person name="Salcher M."/>
            <person name="Ghai R."/>
            <person name="Kavagutti S V."/>
        </authorList>
    </citation>
    <scope>NUCLEOTIDE SEQUENCE</scope>
</reference>
<dbReference type="EMBL" id="CAFBPE010000051">
    <property type="protein sequence ID" value="CAB5007251.1"/>
    <property type="molecule type" value="Genomic_DNA"/>
</dbReference>
<sequence>MTISKATATVGAFENKTGLFGGAAIAVTAATSTSDGAWSYVSSDPTVVAVNGASLEIKKAGLVTITATQAATDSYVATTKTFTVTIGPALPILGAMPPIVTTFSTSPFVVNPPTSTSSGAWRFVISKTTIASVVDGRLVISMAGTTTITGMQAATADYLATEVTTTIEIKPYVLVKASKRVITVTVKGATARVLIDGKTAKVGNNTVKAGTRVVTIVVGGKEIYRKAFVIK</sequence>